<accession>A0AAX2H3K5</accession>
<protein>
    <recommendedName>
        <fullName evidence="3">Transposase</fullName>
    </recommendedName>
</protein>
<evidence type="ECO:0008006" key="3">
    <source>
        <dbReference type="Google" id="ProtNLM"/>
    </source>
</evidence>
<proteinExistence type="predicted"/>
<organism evidence="1 2">
    <name type="scientific">Pseudomonas lundensis</name>
    <dbReference type="NCBI Taxonomy" id="86185"/>
    <lineage>
        <taxon>Bacteria</taxon>
        <taxon>Pseudomonadati</taxon>
        <taxon>Pseudomonadota</taxon>
        <taxon>Gammaproteobacteria</taxon>
        <taxon>Pseudomonadales</taxon>
        <taxon>Pseudomonadaceae</taxon>
        <taxon>Pseudomonas</taxon>
    </lineage>
</organism>
<comment type="caution">
    <text evidence="1">The sequence shown here is derived from an EMBL/GenBank/DDBJ whole genome shotgun (WGS) entry which is preliminary data.</text>
</comment>
<evidence type="ECO:0000313" key="1">
    <source>
        <dbReference type="EMBL" id="SOB49435.1"/>
    </source>
</evidence>
<evidence type="ECO:0000313" key="2">
    <source>
        <dbReference type="Proteomes" id="UP000219564"/>
    </source>
</evidence>
<gene>
    <name evidence="1" type="ORF">PLUA15_130009</name>
</gene>
<dbReference type="EMBL" id="OBKZ01000005">
    <property type="protein sequence ID" value="SOB49435.1"/>
    <property type="molecule type" value="Genomic_DNA"/>
</dbReference>
<dbReference type="Proteomes" id="UP000219564">
    <property type="component" value="Unassembled WGS sequence"/>
</dbReference>
<dbReference type="AlphaFoldDB" id="A0AAX2H3K5"/>
<reference evidence="1 2" key="1">
    <citation type="submission" date="2017-08" db="EMBL/GenBank/DDBJ databases">
        <authorList>
            <person name="Chaillou S."/>
        </authorList>
    </citation>
    <scope>NUCLEOTIDE SEQUENCE [LARGE SCALE GENOMIC DNA]</scope>
    <source>
        <strain evidence="1 2">MFPA15A1205</strain>
    </source>
</reference>
<sequence>MHALDGLGQLRAAITALGTEDISGQAFRVQTHQRTIDRRRTQFDNDMFLVGFQPRKAVKRTGDTRFIQVDINLVSNAQRVHRIPFLLTDFY</sequence>
<name>A0AAX2H3K5_9PSED</name>